<evidence type="ECO:0000256" key="3">
    <source>
        <dbReference type="ARBA" id="ARBA00023159"/>
    </source>
</evidence>
<dbReference type="GO" id="GO:0003700">
    <property type="term" value="F:DNA-binding transcription factor activity"/>
    <property type="evidence" value="ECO:0007669"/>
    <property type="project" value="TreeGrafter"/>
</dbReference>
<dbReference type="GO" id="GO:0005829">
    <property type="term" value="C:cytosol"/>
    <property type="evidence" value="ECO:0007669"/>
    <property type="project" value="TreeGrafter"/>
</dbReference>
<dbReference type="RefSeq" id="WP_235000451.1">
    <property type="nucleotide sequence ID" value="NZ_BMJD01000030.1"/>
</dbReference>
<dbReference type="InterPro" id="IPR014710">
    <property type="entry name" value="RmlC-like_jellyroll"/>
</dbReference>
<dbReference type="SUPFAM" id="SSF51206">
    <property type="entry name" value="cAMP-binding domain-like"/>
    <property type="match status" value="1"/>
</dbReference>
<dbReference type="Pfam" id="PF13545">
    <property type="entry name" value="HTH_Crp_2"/>
    <property type="match status" value="1"/>
</dbReference>
<proteinExistence type="predicted"/>
<dbReference type="CDD" id="cd00038">
    <property type="entry name" value="CAP_ED"/>
    <property type="match status" value="1"/>
</dbReference>
<evidence type="ECO:0000256" key="2">
    <source>
        <dbReference type="ARBA" id="ARBA00023125"/>
    </source>
</evidence>
<dbReference type="PANTHER" id="PTHR24567">
    <property type="entry name" value="CRP FAMILY TRANSCRIPTIONAL REGULATORY PROTEIN"/>
    <property type="match status" value="1"/>
</dbReference>
<dbReference type="EMBL" id="BMJD01000030">
    <property type="protein sequence ID" value="GGB52009.1"/>
    <property type="molecule type" value="Genomic_DNA"/>
</dbReference>
<evidence type="ECO:0000313" key="7">
    <source>
        <dbReference type="EMBL" id="GGB52009.1"/>
    </source>
</evidence>
<evidence type="ECO:0000256" key="1">
    <source>
        <dbReference type="ARBA" id="ARBA00023015"/>
    </source>
</evidence>
<evidence type="ECO:0000259" key="6">
    <source>
        <dbReference type="PROSITE" id="PS51063"/>
    </source>
</evidence>
<comment type="caution">
    <text evidence="7">The sequence shown here is derived from an EMBL/GenBank/DDBJ whole genome shotgun (WGS) entry which is preliminary data.</text>
</comment>
<feature type="domain" description="Cyclic nucleotide-binding" evidence="5">
    <location>
        <begin position="9"/>
        <end position="129"/>
    </location>
</feature>
<feature type="domain" description="HTH crp-type" evidence="6">
    <location>
        <begin position="145"/>
        <end position="216"/>
    </location>
</feature>
<dbReference type="GO" id="GO:0003677">
    <property type="term" value="F:DNA binding"/>
    <property type="evidence" value="ECO:0007669"/>
    <property type="project" value="UniProtKB-KW"/>
</dbReference>
<dbReference type="AlphaFoldDB" id="A0A9W5U006"/>
<dbReference type="SMART" id="SM00419">
    <property type="entry name" value="HTH_CRP"/>
    <property type="match status" value="1"/>
</dbReference>
<dbReference type="SUPFAM" id="SSF46785">
    <property type="entry name" value="Winged helix' DNA-binding domain"/>
    <property type="match status" value="1"/>
</dbReference>
<dbReference type="Gene3D" id="2.60.120.10">
    <property type="entry name" value="Jelly Rolls"/>
    <property type="match status" value="1"/>
</dbReference>
<name>A0A9W5U006_9BACI</name>
<evidence type="ECO:0000256" key="4">
    <source>
        <dbReference type="ARBA" id="ARBA00023163"/>
    </source>
</evidence>
<dbReference type="InterPro" id="IPR036388">
    <property type="entry name" value="WH-like_DNA-bd_sf"/>
</dbReference>
<dbReference type="Proteomes" id="UP000621492">
    <property type="component" value="Unassembled WGS sequence"/>
</dbReference>
<keyword evidence="8" id="KW-1185">Reference proteome</keyword>
<accession>A0A9W5U006</accession>
<keyword evidence="4" id="KW-0804">Transcription</keyword>
<protein>
    <submittedName>
        <fullName evidence="7">Cyclic nucleotide-binding protein</fullName>
    </submittedName>
</protein>
<evidence type="ECO:0000313" key="8">
    <source>
        <dbReference type="Proteomes" id="UP000621492"/>
    </source>
</evidence>
<dbReference type="PROSITE" id="PS51063">
    <property type="entry name" value="HTH_CRP_2"/>
    <property type="match status" value="1"/>
</dbReference>
<reference evidence="7" key="1">
    <citation type="journal article" date="2014" name="Int. J. Syst. Evol. Microbiol.">
        <title>Complete genome sequence of Corynebacterium casei LMG S-19264T (=DSM 44701T), isolated from a smear-ripened cheese.</title>
        <authorList>
            <consortium name="US DOE Joint Genome Institute (JGI-PGF)"/>
            <person name="Walter F."/>
            <person name="Albersmeier A."/>
            <person name="Kalinowski J."/>
            <person name="Ruckert C."/>
        </authorList>
    </citation>
    <scope>NUCLEOTIDE SEQUENCE</scope>
    <source>
        <strain evidence="7">CGMCC 1.15454</strain>
    </source>
</reference>
<organism evidence="7 8">
    <name type="scientific">Lentibacillus populi</name>
    <dbReference type="NCBI Taxonomy" id="1827502"/>
    <lineage>
        <taxon>Bacteria</taxon>
        <taxon>Bacillati</taxon>
        <taxon>Bacillota</taxon>
        <taxon>Bacilli</taxon>
        <taxon>Bacillales</taxon>
        <taxon>Bacillaceae</taxon>
        <taxon>Lentibacillus</taxon>
    </lineage>
</organism>
<dbReference type="InterPro" id="IPR050397">
    <property type="entry name" value="Env_Response_Regulators"/>
</dbReference>
<dbReference type="Gene3D" id="1.10.10.10">
    <property type="entry name" value="Winged helix-like DNA-binding domain superfamily/Winged helix DNA-binding domain"/>
    <property type="match status" value="1"/>
</dbReference>
<dbReference type="InterPro" id="IPR018490">
    <property type="entry name" value="cNMP-bd_dom_sf"/>
</dbReference>
<reference evidence="7" key="2">
    <citation type="submission" date="2020-09" db="EMBL/GenBank/DDBJ databases">
        <authorList>
            <person name="Sun Q."/>
            <person name="Zhou Y."/>
        </authorList>
    </citation>
    <scope>NUCLEOTIDE SEQUENCE</scope>
    <source>
        <strain evidence="7">CGMCC 1.15454</strain>
    </source>
</reference>
<keyword evidence="2" id="KW-0238">DNA-binding</keyword>
<dbReference type="PANTHER" id="PTHR24567:SF74">
    <property type="entry name" value="HTH-TYPE TRANSCRIPTIONAL REGULATOR ARCR"/>
    <property type="match status" value="1"/>
</dbReference>
<dbReference type="InterPro" id="IPR000595">
    <property type="entry name" value="cNMP-bd_dom"/>
</dbReference>
<evidence type="ECO:0000259" key="5">
    <source>
        <dbReference type="PROSITE" id="PS50042"/>
    </source>
</evidence>
<dbReference type="InterPro" id="IPR036390">
    <property type="entry name" value="WH_DNA-bd_sf"/>
</dbReference>
<keyword evidence="1" id="KW-0805">Transcription regulation</keyword>
<keyword evidence="3" id="KW-0010">Activator</keyword>
<sequence length="223" mass="26455">MDRLDNFEFLSYFNEDELKKLKKMLHRSTFKKNQQLFAEGDPRERIFLLKDGYIKLEKTNLDATMLYINYVKSNELFPYVGLFTEEFYRYSAYALTDVSVYYIPVQQFESLIRSNNEQLFLIIKKLDRLTKRHQDRLQTISTPYATDRVIQALNYLVQNFSSKKGEDFVVDVPMTMTEIAKLSGASRETVSHVFKRLKCDGILSMTRRQIIIRNINYFNEKNA</sequence>
<dbReference type="PROSITE" id="PS50042">
    <property type="entry name" value="CNMP_BINDING_3"/>
    <property type="match status" value="1"/>
</dbReference>
<dbReference type="Pfam" id="PF00027">
    <property type="entry name" value="cNMP_binding"/>
    <property type="match status" value="1"/>
</dbReference>
<dbReference type="InterPro" id="IPR012318">
    <property type="entry name" value="HTH_CRP"/>
</dbReference>
<gene>
    <name evidence="7" type="primary">crp</name>
    <name evidence="7" type="ORF">GCM10011409_32020</name>
</gene>